<evidence type="ECO:0000259" key="1">
    <source>
        <dbReference type="Pfam" id="PF13529"/>
    </source>
</evidence>
<evidence type="ECO:0000313" key="3">
    <source>
        <dbReference type="Proteomes" id="UP000033870"/>
    </source>
</evidence>
<organism evidence="2 3">
    <name type="scientific">Candidatus Magasanikbacteria bacterium GW2011_GWA2_56_11</name>
    <dbReference type="NCBI Taxonomy" id="1619044"/>
    <lineage>
        <taxon>Bacteria</taxon>
        <taxon>Candidatus Magasanikiibacteriota</taxon>
    </lineage>
</organism>
<dbReference type="Proteomes" id="UP000033870">
    <property type="component" value="Unassembled WGS sequence"/>
</dbReference>
<accession>A0A0G1YHR2</accession>
<dbReference type="AlphaFoldDB" id="A0A0G1YHR2"/>
<name>A0A0G1YHR2_9BACT</name>
<dbReference type="Gene3D" id="3.90.70.10">
    <property type="entry name" value="Cysteine proteinases"/>
    <property type="match status" value="1"/>
</dbReference>
<proteinExistence type="predicted"/>
<dbReference type="EMBL" id="LCRX01000002">
    <property type="protein sequence ID" value="KKW42968.1"/>
    <property type="molecule type" value="Genomic_DNA"/>
</dbReference>
<feature type="domain" description="Peptidase C39-like" evidence="1">
    <location>
        <begin position="125"/>
        <end position="267"/>
    </location>
</feature>
<gene>
    <name evidence="2" type="ORF">UY92_C0002G0085</name>
</gene>
<evidence type="ECO:0000313" key="2">
    <source>
        <dbReference type="EMBL" id="KKW42968.1"/>
    </source>
</evidence>
<reference evidence="2 3" key="1">
    <citation type="journal article" date="2015" name="Nature">
        <title>rRNA introns, odd ribosomes, and small enigmatic genomes across a large radiation of phyla.</title>
        <authorList>
            <person name="Brown C.T."/>
            <person name="Hug L.A."/>
            <person name="Thomas B.C."/>
            <person name="Sharon I."/>
            <person name="Castelle C.J."/>
            <person name="Singh A."/>
            <person name="Wilkins M.J."/>
            <person name="Williams K.H."/>
            <person name="Banfield J.F."/>
        </authorList>
    </citation>
    <scope>NUCLEOTIDE SEQUENCE [LARGE SCALE GENOMIC DNA]</scope>
</reference>
<dbReference type="InterPro" id="IPR039564">
    <property type="entry name" value="Peptidase_C39-like"/>
</dbReference>
<sequence>MRRAHGRLNFTGLVLSALFAAGTVWLWRGYDSAGPLYFPELPDREEAAAPSEPAIILAESRGSFPKDKPAVATLQGSRPVSTTAVLALAEQQEATASSSPVRKTTRDASSLLTGWLELSGADVNLAVPYASQAPERNWEQPWQDACEEAALLMLDAYYKGYGLSPLFAKDELQKMVDWETARGWGGSISIDKIKRLSDEYLKIGRPVHVIENPTATQIKDYVATGHPVLVVADGKILPNPYYSNGGPVYHALIIRGFTADKFITNDPGVNRGANFVFEIEDLMSAIRDWNGGDVKQGRRVVLVVE</sequence>
<dbReference type="Pfam" id="PF13529">
    <property type="entry name" value="Peptidase_C39_2"/>
    <property type="match status" value="1"/>
</dbReference>
<comment type="caution">
    <text evidence="2">The sequence shown here is derived from an EMBL/GenBank/DDBJ whole genome shotgun (WGS) entry which is preliminary data.</text>
</comment>
<protein>
    <recommendedName>
        <fullName evidence="1">Peptidase C39-like domain-containing protein</fullName>
    </recommendedName>
</protein>
<dbReference type="STRING" id="1619044.UY92_C0002G0085"/>